<keyword evidence="2" id="KW-1185">Reference proteome</keyword>
<evidence type="ECO:0000313" key="1">
    <source>
        <dbReference type="EMBL" id="CAI0453147.1"/>
    </source>
</evidence>
<name>A0AAV0N435_9ROSI</name>
<protein>
    <submittedName>
        <fullName evidence="1">Uncharacterized protein</fullName>
    </submittedName>
</protein>
<proteinExistence type="predicted"/>
<dbReference type="AlphaFoldDB" id="A0AAV0N435"/>
<gene>
    <name evidence="1" type="ORF">LITE_LOCUS31487</name>
</gene>
<accession>A0AAV0N435</accession>
<organism evidence="1 2">
    <name type="scientific">Linum tenue</name>
    <dbReference type="NCBI Taxonomy" id="586396"/>
    <lineage>
        <taxon>Eukaryota</taxon>
        <taxon>Viridiplantae</taxon>
        <taxon>Streptophyta</taxon>
        <taxon>Embryophyta</taxon>
        <taxon>Tracheophyta</taxon>
        <taxon>Spermatophyta</taxon>
        <taxon>Magnoliopsida</taxon>
        <taxon>eudicotyledons</taxon>
        <taxon>Gunneridae</taxon>
        <taxon>Pentapetalae</taxon>
        <taxon>rosids</taxon>
        <taxon>fabids</taxon>
        <taxon>Malpighiales</taxon>
        <taxon>Linaceae</taxon>
        <taxon>Linum</taxon>
    </lineage>
</organism>
<sequence>MITLRSSRIELIEGRDGRRDREMRAFTRK</sequence>
<reference evidence="1" key="1">
    <citation type="submission" date="2022-08" db="EMBL/GenBank/DDBJ databases">
        <authorList>
            <person name="Gutierrez-Valencia J."/>
        </authorList>
    </citation>
    <scope>NUCLEOTIDE SEQUENCE</scope>
</reference>
<evidence type="ECO:0000313" key="2">
    <source>
        <dbReference type="Proteomes" id="UP001154282"/>
    </source>
</evidence>
<dbReference type="Proteomes" id="UP001154282">
    <property type="component" value="Unassembled WGS sequence"/>
</dbReference>
<comment type="caution">
    <text evidence="1">The sequence shown here is derived from an EMBL/GenBank/DDBJ whole genome shotgun (WGS) entry which is preliminary data.</text>
</comment>
<dbReference type="EMBL" id="CAMGYJ010000007">
    <property type="protein sequence ID" value="CAI0453147.1"/>
    <property type="molecule type" value="Genomic_DNA"/>
</dbReference>